<dbReference type="PROSITE" id="PS00211">
    <property type="entry name" value="ABC_TRANSPORTER_1"/>
    <property type="match status" value="1"/>
</dbReference>
<dbReference type="AlphaFoldDB" id="A0A343JED2"/>
<proteinExistence type="predicted"/>
<keyword evidence="6" id="KW-1185">Reference proteome</keyword>
<dbReference type="InterPro" id="IPR050166">
    <property type="entry name" value="ABC_transporter_ATP-bind"/>
</dbReference>
<dbReference type="PROSITE" id="PS50893">
    <property type="entry name" value="ABC_TRANSPORTER_2"/>
    <property type="match status" value="1"/>
</dbReference>
<dbReference type="SUPFAM" id="SSF52540">
    <property type="entry name" value="P-loop containing nucleoside triphosphate hydrolases"/>
    <property type="match status" value="1"/>
</dbReference>
<dbReference type="CDD" id="cd03293">
    <property type="entry name" value="ABC_NrtD_SsuB_transporters"/>
    <property type="match status" value="1"/>
</dbReference>
<dbReference type="EMBL" id="CP016786">
    <property type="protein sequence ID" value="ASW43890.1"/>
    <property type="molecule type" value="Genomic_DNA"/>
</dbReference>
<keyword evidence="3 5" id="KW-0067">ATP-binding</keyword>
<evidence type="ECO:0000256" key="3">
    <source>
        <dbReference type="ARBA" id="ARBA00022840"/>
    </source>
</evidence>
<dbReference type="Pfam" id="PF00005">
    <property type="entry name" value="ABC_tran"/>
    <property type="match status" value="1"/>
</dbReference>
<dbReference type="OrthoDB" id="9801958at2"/>
<sequence length="252" mass="28771">MIQIRNLSVFYESKNEKVKALGPINIDIESEDICAIIGPSGCGKTTLLKVLAGIIKKYEGEVLLKSEKLNPHIHNIGLIPQNFGLLPWKTVEKNCILPLKIKKINTKDKEIQDKMDAMMKRLGIYDLKNRYPRELSGGQKQRVSIVRSFLSKPDLLLMDEPFSALDAIIREEAQELFLEIWNENKNNTFIVTHSIDEALYMGRKIIVVSNTPGQIIEVIDNKLFNNKNYKEDEDYSKIFSHIKSLVKGGIKE</sequence>
<gene>
    <name evidence="5" type="ORF">BEN51_10460</name>
</gene>
<dbReference type="KEGG" id="cia:BEN51_10460"/>
<evidence type="ECO:0000313" key="5">
    <source>
        <dbReference type="EMBL" id="ASW43890.1"/>
    </source>
</evidence>
<dbReference type="GO" id="GO:0016887">
    <property type="term" value="F:ATP hydrolysis activity"/>
    <property type="evidence" value="ECO:0007669"/>
    <property type="project" value="InterPro"/>
</dbReference>
<dbReference type="InterPro" id="IPR017871">
    <property type="entry name" value="ABC_transporter-like_CS"/>
</dbReference>
<evidence type="ECO:0000256" key="1">
    <source>
        <dbReference type="ARBA" id="ARBA00022448"/>
    </source>
</evidence>
<dbReference type="RefSeq" id="WP_119866025.1">
    <property type="nucleotide sequence ID" value="NZ_CP016786.1"/>
</dbReference>
<dbReference type="PANTHER" id="PTHR42788">
    <property type="entry name" value="TAURINE IMPORT ATP-BINDING PROTEIN-RELATED"/>
    <property type="match status" value="1"/>
</dbReference>
<evidence type="ECO:0000256" key="2">
    <source>
        <dbReference type="ARBA" id="ARBA00022741"/>
    </source>
</evidence>
<dbReference type="InterPro" id="IPR003439">
    <property type="entry name" value="ABC_transporter-like_ATP-bd"/>
</dbReference>
<keyword evidence="2" id="KW-0547">Nucleotide-binding</keyword>
<dbReference type="PANTHER" id="PTHR42788:SF13">
    <property type="entry name" value="ALIPHATIC SULFONATES IMPORT ATP-BINDING PROTEIN SSUB"/>
    <property type="match status" value="1"/>
</dbReference>
<organism evidence="5 6">
    <name type="scientific">Clostridium isatidis</name>
    <dbReference type="NCBI Taxonomy" id="182773"/>
    <lineage>
        <taxon>Bacteria</taxon>
        <taxon>Bacillati</taxon>
        <taxon>Bacillota</taxon>
        <taxon>Clostridia</taxon>
        <taxon>Eubacteriales</taxon>
        <taxon>Clostridiaceae</taxon>
        <taxon>Clostridium</taxon>
    </lineage>
</organism>
<dbReference type="GO" id="GO:0005524">
    <property type="term" value="F:ATP binding"/>
    <property type="evidence" value="ECO:0007669"/>
    <property type="project" value="UniProtKB-KW"/>
</dbReference>
<feature type="domain" description="ABC transporter" evidence="4">
    <location>
        <begin position="4"/>
        <end position="235"/>
    </location>
</feature>
<dbReference type="Proteomes" id="UP000264883">
    <property type="component" value="Chromosome"/>
</dbReference>
<reference evidence="5 6" key="1">
    <citation type="submission" date="2016-08" db="EMBL/GenBank/DDBJ databases">
        <title>Complete Genome Sequence Of The Indigo Reducing Clostridium isatidis DSM15098.</title>
        <authorList>
            <person name="Little G.T."/>
            <person name="Minton N.P."/>
        </authorList>
    </citation>
    <scope>NUCLEOTIDE SEQUENCE [LARGE SCALE GENOMIC DNA]</scope>
    <source>
        <strain evidence="5 6">DSM 15098</strain>
    </source>
</reference>
<accession>A0A343JED2</accession>
<name>A0A343JED2_9CLOT</name>
<keyword evidence="1" id="KW-0813">Transport</keyword>
<protein>
    <submittedName>
        <fullName evidence="5">Nitrate/sulfonate/bicarbonate ABC transporter ATP-binding protein</fullName>
    </submittedName>
</protein>
<dbReference type="InterPro" id="IPR027417">
    <property type="entry name" value="P-loop_NTPase"/>
</dbReference>
<dbReference type="SMART" id="SM00382">
    <property type="entry name" value="AAA"/>
    <property type="match status" value="1"/>
</dbReference>
<evidence type="ECO:0000313" key="6">
    <source>
        <dbReference type="Proteomes" id="UP000264883"/>
    </source>
</evidence>
<dbReference type="Gene3D" id="3.40.50.300">
    <property type="entry name" value="P-loop containing nucleotide triphosphate hydrolases"/>
    <property type="match status" value="1"/>
</dbReference>
<dbReference type="InterPro" id="IPR003593">
    <property type="entry name" value="AAA+_ATPase"/>
</dbReference>
<evidence type="ECO:0000259" key="4">
    <source>
        <dbReference type="PROSITE" id="PS50893"/>
    </source>
</evidence>